<sequence length="379" mass="43052">MTVFMNSTNSALSAVPLSHLTPLATTVMPDEVEEDCANSHIVSVEAIMSFQQNTDCILLVCTIFSAFLQVYVMAAALKHIKKKTSDKCMHVFLFSMTFADFLLTALCYPVELAPRAGLIPRVPRFLNQTMHISCWVALIVSSVSLVFLNVDKLFYFRFPLRYNTMFTQSRAIALVTGSWIFSVLFVFFAWLTESFDCVDEDCLTLAIFPNKLFIYIPFMVFVGVIPTVTSLIVAIYIMKVVSQHRKQMAEERALCQSLSPGQRALCQSLSPGRSNSVFTTRMRTFYFIFMTTVFTAITLLPYRLAGLQRSINPGRMHDCVTILSFWIMMYMIYLNSIINPLLTVTVLPQYRIEFFNIFFRCGNAPQKRDSATTANTVDL</sequence>
<organism evidence="1 2">
    <name type="scientific">Panagrolaimus sp. PS1159</name>
    <dbReference type="NCBI Taxonomy" id="55785"/>
    <lineage>
        <taxon>Eukaryota</taxon>
        <taxon>Metazoa</taxon>
        <taxon>Ecdysozoa</taxon>
        <taxon>Nematoda</taxon>
        <taxon>Chromadorea</taxon>
        <taxon>Rhabditida</taxon>
        <taxon>Tylenchina</taxon>
        <taxon>Panagrolaimomorpha</taxon>
        <taxon>Panagrolaimoidea</taxon>
        <taxon>Panagrolaimidae</taxon>
        <taxon>Panagrolaimus</taxon>
    </lineage>
</organism>
<name>A0AC35F6G4_9BILA</name>
<dbReference type="Proteomes" id="UP000887580">
    <property type="component" value="Unplaced"/>
</dbReference>
<proteinExistence type="predicted"/>
<evidence type="ECO:0000313" key="1">
    <source>
        <dbReference type="Proteomes" id="UP000887580"/>
    </source>
</evidence>
<dbReference type="WBParaSite" id="PS1159_v2.g14357.t2">
    <property type="protein sequence ID" value="PS1159_v2.g14357.t2"/>
    <property type="gene ID" value="PS1159_v2.g14357"/>
</dbReference>
<protein>
    <submittedName>
        <fullName evidence="2">G-protein coupled receptors family 1 profile domain-containing protein</fullName>
    </submittedName>
</protein>
<evidence type="ECO:0000313" key="2">
    <source>
        <dbReference type="WBParaSite" id="PS1159_v2.g14357.t2"/>
    </source>
</evidence>
<accession>A0AC35F6G4</accession>
<reference evidence="2" key="1">
    <citation type="submission" date="2022-11" db="UniProtKB">
        <authorList>
            <consortium name="WormBaseParasite"/>
        </authorList>
    </citation>
    <scope>IDENTIFICATION</scope>
</reference>